<comment type="caution">
    <text evidence="1">The sequence shown here is derived from an EMBL/GenBank/DDBJ whole genome shotgun (WGS) entry which is preliminary data.</text>
</comment>
<proteinExistence type="predicted"/>
<evidence type="ECO:0000313" key="2">
    <source>
        <dbReference type="Proteomes" id="UP001500191"/>
    </source>
</evidence>
<sequence>MRRSTPFGSARDLSNGSTVIPEKEYIVPVMYLETMDVAGRFSKKRTVKVNDIVELLLEGEIVIGTAPFGNGKSMLVREVFEKISKKVLSTENKTSMALNKTPITINLREHWGQDYSEEILERHARKIGVKDKEGVNIAWRAGMAHMLIDGFDEIAGQIIARTSDVKFMRNARSKSLAGTRSLLSVINPKCGILIVGRDHYFDDNDEMLHALGLLDKKINLLYIEEFTEEQAKQYLNKKGVKGDIPEWLPKKPLLLGYLAHNNMLDDAVKIDASNGFGYVWDTFIDLIVRREASHEHGVIDAPTLRKIMERLATAVRSSVQGNGPILSKDLSEAYTLETDLIPDEGVTMQLQRIPGLTQRDQDKGARSFVDMDMMGALQGSRIARFAVGEIYDLDSSSWKNGISQAAIETCIQIVKDRSAGDIDVARSVLESCCKRVSSNFSMQNQSQLLADLFSSLIECSIQMNLDAISCNIGIKGAVFESLSLDEVSLVNINFSDCVINKLAIDISRHKDIVFRDCIFSEVSGVTLAEFEESLIFIDCQVYKCDEIGSNAAIMRSSLPARIKALGTVIRKLYMQAGVGRKRNAFFRGSDSRDIRNDIEVVIKYLISQGYAREFNEVIYPNREYAHRMKEIIENLSTSRDAIVQEILQA</sequence>
<name>A0ABN1C7R9_9DEIO</name>
<keyword evidence="2" id="KW-1185">Reference proteome</keyword>
<gene>
    <name evidence="1" type="ORF">GCM10008937_21640</name>
</gene>
<dbReference type="RefSeq" id="WP_343758684.1">
    <property type="nucleotide sequence ID" value="NZ_BAAADB010000019.1"/>
</dbReference>
<reference evidence="1 2" key="1">
    <citation type="journal article" date="2019" name="Int. J. Syst. Evol. Microbiol.">
        <title>The Global Catalogue of Microorganisms (GCM) 10K type strain sequencing project: providing services to taxonomists for standard genome sequencing and annotation.</title>
        <authorList>
            <consortium name="The Broad Institute Genomics Platform"/>
            <consortium name="The Broad Institute Genome Sequencing Center for Infectious Disease"/>
            <person name="Wu L."/>
            <person name="Ma J."/>
        </authorList>
    </citation>
    <scope>NUCLEOTIDE SEQUENCE [LARGE SCALE GENOMIC DNA]</scope>
    <source>
        <strain evidence="1 2">JCM 14368</strain>
    </source>
</reference>
<organism evidence="1 2">
    <name type="scientific">Deinococcus depolymerans</name>
    <dbReference type="NCBI Taxonomy" id="392408"/>
    <lineage>
        <taxon>Bacteria</taxon>
        <taxon>Thermotogati</taxon>
        <taxon>Deinococcota</taxon>
        <taxon>Deinococci</taxon>
        <taxon>Deinococcales</taxon>
        <taxon>Deinococcaceae</taxon>
        <taxon>Deinococcus</taxon>
    </lineage>
</organism>
<dbReference type="Proteomes" id="UP001500191">
    <property type="component" value="Unassembled WGS sequence"/>
</dbReference>
<accession>A0ABN1C7R9</accession>
<evidence type="ECO:0000313" key="1">
    <source>
        <dbReference type="EMBL" id="GAA0513568.1"/>
    </source>
</evidence>
<protein>
    <submittedName>
        <fullName evidence="1">Uncharacterized protein</fullName>
    </submittedName>
</protein>
<dbReference type="EMBL" id="BAAADB010000019">
    <property type="protein sequence ID" value="GAA0513568.1"/>
    <property type="molecule type" value="Genomic_DNA"/>
</dbReference>